<dbReference type="AlphaFoldDB" id="A0A420WEA5"/>
<sequence>MILRTRSETLAILLAKDGGKCPHLQAVRDAIILAQAEAECLPQPENVGNDRTGLKHQNQI</sequence>
<dbReference type="EMBL" id="RBII01000002">
    <property type="protein sequence ID" value="RKQ69354.1"/>
    <property type="molecule type" value="Genomic_DNA"/>
</dbReference>
<organism evidence="1 2">
    <name type="scientific">Litorimonas taeanensis</name>
    <dbReference type="NCBI Taxonomy" id="568099"/>
    <lineage>
        <taxon>Bacteria</taxon>
        <taxon>Pseudomonadati</taxon>
        <taxon>Pseudomonadota</taxon>
        <taxon>Alphaproteobacteria</taxon>
        <taxon>Maricaulales</taxon>
        <taxon>Robiginitomaculaceae</taxon>
    </lineage>
</organism>
<dbReference type="RefSeq" id="WP_121101911.1">
    <property type="nucleotide sequence ID" value="NZ_RBII01000002.1"/>
</dbReference>
<reference evidence="1 2" key="1">
    <citation type="submission" date="2018-10" db="EMBL/GenBank/DDBJ databases">
        <title>Genomic Encyclopedia of Type Strains, Phase IV (KMG-IV): sequencing the most valuable type-strain genomes for metagenomic binning, comparative biology and taxonomic classification.</title>
        <authorList>
            <person name="Goeker M."/>
        </authorList>
    </citation>
    <scope>NUCLEOTIDE SEQUENCE [LARGE SCALE GENOMIC DNA]</scope>
    <source>
        <strain evidence="1 2">DSM 22008</strain>
    </source>
</reference>
<keyword evidence="2" id="KW-1185">Reference proteome</keyword>
<evidence type="ECO:0000313" key="1">
    <source>
        <dbReference type="EMBL" id="RKQ69354.1"/>
    </source>
</evidence>
<evidence type="ECO:0000313" key="2">
    <source>
        <dbReference type="Proteomes" id="UP000282211"/>
    </source>
</evidence>
<dbReference type="InParanoid" id="A0A420WEA5"/>
<name>A0A420WEA5_9PROT</name>
<dbReference type="Proteomes" id="UP000282211">
    <property type="component" value="Unassembled WGS sequence"/>
</dbReference>
<gene>
    <name evidence="1" type="ORF">DES40_2154</name>
</gene>
<comment type="caution">
    <text evidence="1">The sequence shown here is derived from an EMBL/GenBank/DDBJ whole genome shotgun (WGS) entry which is preliminary data.</text>
</comment>
<accession>A0A420WEA5</accession>
<protein>
    <submittedName>
        <fullName evidence="1">Uncharacterized protein</fullName>
    </submittedName>
</protein>
<proteinExistence type="predicted"/>